<dbReference type="GO" id="GO:0016020">
    <property type="term" value="C:membrane"/>
    <property type="evidence" value="ECO:0007669"/>
    <property type="project" value="UniProtKB-SubCell"/>
</dbReference>
<dbReference type="PANTHER" id="PTHR21659">
    <property type="entry name" value="HYDROPHOBIC PROTEIN RCI2 LOW TEMPERATURE AND SALT RESPONSIVE PROTEIN LTI6 -RELATED"/>
    <property type="match status" value="1"/>
</dbReference>
<dbReference type="STRING" id="1081102.A0A167YW66"/>
<evidence type="ECO:0000256" key="1">
    <source>
        <dbReference type="ARBA" id="ARBA00004370"/>
    </source>
</evidence>
<evidence type="ECO:0000256" key="7">
    <source>
        <dbReference type="SAM" id="Phobius"/>
    </source>
</evidence>
<evidence type="ECO:0000313" key="10">
    <source>
        <dbReference type="Proteomes" id="UP000076874"/>
    </source>
</evidence>
<evidence type="ECO:0000256" key="3">
    <source>
        <dbReference type="ARBA" id="ARBA00022692"/>
    </source>
</evidence>
<dbReference type="EMBL" id="AZHD01000002">
    <property type="protein sequence ID" value="OAA66769.1"/>
    <property type="molecule type" value="Genomic_DNA"/>
</dbReference>
<keyword evidence="3 7" id="KW-0812">Transmembrane</keyword>
<comment type="subcellular location">
    <subcellularLocation>
        <location evidence="1">Membrane</location>
    </subcellularLocation>
</comment>
<dbReference type="InterPro" id="IPR000612">
    <property type="entry name" value="PMP3"/>
</dbReference>
<proteinExistence type="inferred from homology"/>
<name>A0A167YW66_9HYPO</name>
<dbReference type="OrthoDB" id="2802411at2759"/>
<evidence type="ECO:0008006" key="11">
    <source>
        <dbReference type="Google" id="ProtNLM"/>
    </source>
</evidence>
<evidence type="ECO:0000256" key="2">
    <source>
        <dbReference type="ARBA" id="ARBA00009530"/>
    </source>
</evidence>
<comment type="caution">
    <text evidence="9">The sequence shown here is derived from an EMBL/GenBank/DDBJ whole genome shotgun (WGS) entry which is preliminary data.</text>
</comment>
<sequence>MCSVDIFLGLLALLFPPLPVWVKRGICSADSIINILLCVLGFLPGLIHAWYIIAKYPEPIYEYEVLDQDAEGGGPVTYVVVHQAMGRSRRQRPAASTHGSHNHRSYGTTNNTAPSPAAAPSAAAASPAEGASSANAGAGARNDNGGEGRSDAPPPSYAQVVAGDNKIQSDD</sequence>
<dbReference type="PANTHER" id="PTHR21659:SF57">
    <property type="entry name" value="PLASMA MEMBRANE PROTEOLIPID 31"/>
    <property type="match status" value="1"/>
</dbReference>
<dbReference type="Proteomes" id="UP000076874">
    <property type="component" value="Unassembled WGS sequence"/>
</dbReference>
<reference evidence="9 10" key="1">
    <citation type="journal article" date="2016" name="Genome Biol. Evol.">
        <title>Divergent and convergent evolution of fungal pathogenicity.</title>
        <authorList>
            <person name="Shang Y."/>
            <person name="Xiao G."/>
            <person name="Zheng P."/>
            <person name="Cen K."/>
            <person name="Zhan S."/>
            <person name="Wang C."/>
        </authorList>
    </citation>
    <scope>NUCLEOTIDE SEQUENCE [LARGE SCALE GENOMIC DNA]</scope>
    <source>
        <strain evidence="9 10">RCEF 264</strain>
    </source>
</reference>
<feature type="compositionally biased region" description="Low complexity" evidence="6">
    <location>
        <begin position="107"/>
        <end position="140"/>
    </location>
</feature>
<gene>
    <name evidence="9" type="ORF">SPI_01345</name>
</gene>
<comment type="similarity">
    <text evidence="2">Belongs to the UPF0057 (PMP3) family.</text>
</comment>
<evidence type="ECO:0000256" key="8">
    <source>
        <dbReference type="SAM" id="SignalP"/>
    </source>
</evidence>
<evidence type="ECO:0000256" key="6">
    <source>
        <dbReference type="SAM" id="MobiDB-lite"/>
    </source>
</evidence>
<feature type="chain" id="PRO_5007894859" description="Stress response RCI peptide" evidence="8">
    <location>
        <begin position="23"/>
        <end position="171"/>
    </location>
</feature>
<keyword evidence="5 7" id="KW-0472">Membrane</keyword>
<feature type="signal peptide" evidence="8">
    <location>
        <begin position="1"/>
        <end position="22"/>
    </location>
</feature>
<evidence type="ECO:0000313" key="9">
    <source>
        <dbReference type="EMBL" id="OAA66769.1"/>
    </source>
</evidence>
<protein>
    <recommendedName>
        <fullName evidence="11">Stress response RCI peptide</fullName>
    </recommendedName>
</protein>
<feature type="region of interest" description="Disordered" evidence="6">
    <location>
        <begin position="88"/>
        <end position="171"/>
    </location>
</feature>
<organism evidence="9 10">
    <name type="scientific">Niveomyces insectorum RCEF 264</name>
    <dbReference type="NCBI Taxonomy" id="1081102"/>
    <lineage>
        <taxon>Eukaryota</taxon>
        <taxon>Fungi</taxon>
        <taxon>Dikarya</taxon>
        <taxon>Ascomycota</taxon>
        <taxon>Pezizomycotina</taxon>
        <taxon>Sordariomycetes</taxon>
        <taxon>Hypocreomycetidae</taxon>
        <taxon>Hypocreales</taxon>
        <taxon>Cordycipitaceae</taxon>
        <taxon>Niveomyces</taxon>
    </lineage>
</organism>
<keyword evidence="10" id="KW-1185">Reference proteome</keyword>
<dbReference type="AlphaFoldDB" id="A0A167YW66"/>
<dbReference type="Pfam" id="PF01679">
    <property type="entry name" value="Pmp3"/>
    <property type="match status" value="1"/>
</dbReference>
<accession>A0A167YW66</accession>
<keyword evidence="8" id="KW-0732">Signal</keyword>
<evidence type="ECO:0000256" key="4">
    <source>
        <dbReference type="ARBA" id="ARBA00022989"/>
    </source>
</evidence>
<keyword evidence="4 7" id="KW-1133">Transmembrane helix</keyword>
<feature type="transmembrane region" description="Helical" evidence="7">
    <location>
        <begin position="32"/>
        <end position="53"/>
    </location>
</feature>
<evidence type="ECO:0000256" key="5">
    <source>
        <dbReference type="ARBA" id="ARBA00023136"/>
    </source>
</evidence>